<feature type="non-terminal residue" evidence="2">
    <location>
        <position position="1"/>
    </location>
</feature>
<reference evidence="3" key="1">
    <citation type="journal article" date="2019" name="Int. J. Syst. Evol. Microbiol.">
        <title>The Global Catalogue of Microorganisms (GCM) 10K type strain sequencing project: providing services to taxonomists for standard genome sequencing and annotation.</title>
        <authorList>
            <consortium name="The Broad Institute Genomics Platform"/>
            <consortium name="The Broad Institute Genome Sequencing Center for Infectious Disease"/>
            <person name="Wu L."/>
            <person name="Ma J."/>
        </authorList>
    </citation>
    <scope>NUCLEOTIDE SEQUENCE [LARGE SCALE GENOMIC DNA]</scope>
    <source>
        <strain evidence="3">CGMCC 4.7676</strain>
    </source>
</reference>
<evidence type="ECO:0000313" key="3">
    <source>
        <dbReference type="Proteomes" id="UP001595645"/>
    </source>
</evidence>
<feature type="region of interest" description="Disordered" evidence="1">
    <location>
        <begin position="91"/>
        <end position="134"/>
    </location>
</feature>
<protein>
    <submittedName>
        <fullName evidence="2">Uncharacterized protein</fullName>
    </submittedName>
</protein>
<feature type="compositionally biased region" description="Gly residues" evidence="1">
    <location>
        <begin position="210"/>
        <end position="221"/>
    </location>
</feature>
<gene>
    <name evidence="2" type="ORF">ACFOSH_45090</name>
</gene>
<accession>A0ABV7PDZ0</accession>
<keyword evidence="3" id="KW-1185">Reference proteome</keyword>
<feature type="non-terminal residue" evidence="2">
    <location>
        <position position="420"/>
    </location>
</feature>
<sequence length="420" mass="43820">VLHEGEWNKYDDLLLLLQAKKDWLPVNISLVPGRVRYSDPLRWWAEVWLRAYQEAELRKTGNAPKLKDLVPLVGGIAGEKTVRKWNSGFPQKVEDLPVDDAPSDSAVPGPSGESGVGASPTPLPSGLAMSGSGSGSGVGASGFAAGGVPVPVVSGAGGWQVGSELQYSGGGFGGGDAVPAPLGASDGVLGLVGPRHLAPGGTGLVSSGAGAEGQGATGAGSGDALRAGVPAGLPWGAGPGEDGSLKAYLKVPGRSGKAPQEVLGKWVGDLQDAAVTVTGMRVPAFLVAVLSDGQVEASQVYSLTEMNAEHEPRPGRVRDLMPEWVKAFRPGELQWYEGEHGGKLEKYDDLLLLLRAKKDQLPVNISFERTGKGYSDPLRRWAEVWIREYWEAKFDATTGKSVSSASLAKRSGRIVSSSTV</sequence>
<organism evidence="2 3">
    <name type="scientific">Amycolatopsis speibonae</name>
    <dbReference type="NCBI Taxonomy" id="1450224"/>
    <lineage>
        <taxon>Bacteria</taxon>
        <taxon>Bacillati</taxon>
        <taxon>Actinomycetota</taxon>
        <taxon>Actinomycetes</taxon>
        <taxon>Pseudonocardiales</taxon>
        <taxon>Pseudonocardiaceae</taxon>
        <taxon>Amycolatopsis</taxon>
    </lineage>
</organism>
<feature type="region of interest" description="Disordered" evidence="1">
    <location>
        <begin position="203"/>
        <end position="223"/>
    </location>
</feature>
<evidence type="ECO:0000256" key="1">
    <source>
        <dbReference type="SAM" id="MobiDB-lite"/>
    </source>
</evidence>
<dbReference type="EMBL" id="JBHRWK010000171">
    <property type="protein sequence ID" value="MFC3456636.1"/>
    <property type="molecule type" value="Genomic_DNA"/>
</dbReference>
<comment type="caution">
    <text evidence="2">The sequence shown here is derived from an EMBL/GenBank/DDBJ whole genome shotgun (WGS) entry which is preliminary data.</text>
</comment>
<name>A0ABV7PDZ0_9PSEU</name>
<dbReference type="Proteomes" id="UP001595645">
    <property type="component" value="Unassembled WGS sequence"/>
</dbReference>
<proteinExistence type="predicted"/>
<evidence type="ECO:0000313" key="2">
    <source>
        <dbReference type="EMBL" id="MFC3456636.1"/>
    </source>
</evidence>